<evidence type="ECO:0000313" key="4">
    <source>
        <dbReference type="Proteomes" id="UP000677515"/>
    </source>
</evidence>
<keyword evidence="4" id="KW-1185">Reference proteome</keyword>
<dbReference type="InterPro" id="IPR025370">
    <property type="entry name" value="SgrR_HTH_N"/>
</dbReference>
<dbReference type="EMBL" id="AP024329">
    <property type="protein sequence ID" value="BCQ35622.1"/>
    <property type="molecule type" value="Genomic_DNA"/>
</dbReference>
<protein>
    <recommendedName>
        <fullName evidence="5">MarR-like DNA-binding transcriptional regulator SgrR of sgrS sRNA</fullName>
    </recommendedName>
</protein>
<dbReference type="Gene3D" id="3.40.190.10">
    <property type="entry name" value="Periplasmic binding protein-like II"/>
    <property type="match status" value="1"/>
</dbReference>
<proteinExistence type="predicted"/>
<evidence type="ECO:0000313" key="3">
    <source>
        <dbReference type="EMBL" id="BCQ35622.1"/>
    </source>
</evidence>
<evidence type="ECO:0008006" key="5">
    <source>
        <dbReference type="Google" id="ProtNLM"/>
    </source>
</evidence>
<dbReference type="InterPro" id="IPR039424">
    <property type="entry name" value="SBP_5"/>
</dbReference>
<evidence type="ECO:0000259" key="2">
    <source>
        <dbReference type="Pfam" id="PF12793"/>
    </source>
</evidence>
<feature type="domain" description="Solute-binding protein family 5" evidence="1">
    <location>
        <begin position="201"/>
        <end position="390"/>
    </location>
</feature>
<dbReference type="InterPro" id="IPR000914">
    <property type="entry name" value="SBP_5_dom"/>
</dbReference>
<dbReference type="Proteomes" id="UP000677515">
    <property type="component" value="Chromosome"/>
</dbReference>
<dbReference type="PANTHER" id="PTHR30290">
    <property type="entry name" value="PERIPLASMIC BINDING COMPONENT OF ABC TRANSPORTER"/>
    <property type="match status" value="1"/>
</dbReference>
<organism evidence="3 4">
    <name type="scientific">Erwinia rhapontici</name>
    <name type="common">Pectobacterium rhapontici</name>
    <dbReference type="NCBI Taxonomy" id="55212"/>
    <lineage>
        <taxon>Bacteria</taxon>
        <taxon>Pseudomonadati</taxon>
        <taxon>Pseudomonadota</taxon>
        <taxon>Gammaproteobacteria</taxon>
        <taxon>Enterobacterales</taxon>
        <taxon>Erwiniaceae</taxon>
        <taxon>Erwinia</taxon>
    </lineage>
</organism>
<name>A0ABM7N2P3_ERWRD</name>
<accession>A0ABM7N2P3</accession>
<gene>
    <name evidence="3" type="ORF">ERHA53_29650</name>
</gene>
<dbReference type="PANTHER" id="PTHR30290:SF19">
    <property type="entry name" value="ABC TRANSPORTER PERIPLASMIC BINDING PROTEIN"/>
    <property type="match status" value="1"/>
</dbReference>
<dbReference type="Pfam" id="PF12793">
    <property type="entry name" value="SgrR_N"/>
    <property type="match status" value="1"/>
</dbReference>
<dbReference type="SUPFAM" id="SSF53850">
    <property type="entry name" value="Periplasmic binding protein-like II"/>
    <property type="match status" value="1"/>
</dbReference>
<dbReference type="RefSeq" id="WP_133841608.1">
    <property type="nucleotide sequence ID" value="NZ_AP024329.1"/>
</dbReference>
<evidence type="ECO:0000259" key="1">
    <source>
        <dbReference type="Pfam" id="PF00496"/>
    </source>
</evidence>
<reference evidence="3 4" key="1">
    <citation type="submission" date="2021-01" db="EMBL/GenBank/DDBJ databases">
        <title>Complete genome sequence of Erwinia rhapontici MAFF 311153.</title>
        <authorList>
            <person name="Morohoshi T."/>
            <person name="Someya N."/>
        </authorList>
    </citation>
    <scope>NUCLEOTIDE SEQUENCE [LARGE SCALE GENOMIC DNA]</scope>
    <source>
        <strain evidence="3 4">MAFF 311153</strain>
    </source>
</reference>
<feature type="domain" description="Transcriptional regulator SgrR N-terminal HTH" evidence="2">
    <location>
        <begin position="43"/>
        <end position="154"/>
    </location>
</feature>
<sequence length="601" mass="69548">MLFSDCTGYEEDRTQYLLADGQEYMNNLKKTVQVFNMRIVHRLKQYEKLYARFLAEPCYINAEKLATVFSCSERHVRTLINHFRERGWIRWEPSPGRGNKSLLQCLHAPAEIKKDVIREMLEAGISLTALRLAFPKEDQLNALLAPYAGGQWQASKPVLRIPFYRALSTLQPLRITGRTEEHFCRNIHAGLTRFETGNAFPQPDMAHHWFHTRMGRQWDFMLHAGLHWHDGRAVTTKQILTQLLKLRAHPVSAFHFRNVTSITAPHALCIRFTLNDADFWLPYRLATLQCLLPHPENADVGAGPFRMDFFNQQFIRLEKHRFYHLRHPYIEQIECWADPLGRSPAAEKRGLVSHVLIGKPQQQLPAMPVEKQNSAGFCFMAVNLKRKWLTREQAQWLKGYVHRSGIIERLPVEDDLITETSALLPGWPDFMNPEREAPLPTRLKLLYRKQPELVLMAERLAEELRSCGCELLIREAGPGTGHAQLEDADILLGDCLIGDAAEATLEMWLHRDPCWPAFLTPRDMECAEARLCDARAEQEPESRNAIIRQLFSWLMQRAYLTPLFNYRYQLSSVSQVNNIRMTAYGWFDFCEAWVSPAEDSS</sequence>
<dbReference type="Pfam" id="PF00496">
    <property type="entry name" value="SBP_bac_5"/>
    <property type="match status" value="1"/>
</dbReference>